<dbReference type="AlphaFoldDB" id="A0A6G9Z7D5"/>
<reference evidence="1 2" key="1">
    <citation type="journal article" date="2019" name="ACS Chem. Biol.">
        <title>Identification and Mobilization of a Cryptic Antibiotic Biosynthesis Gene Locus from a Human-Pathogenic Nocardia Isolate.</title>
        <authorList>
            <person name="Herisse M."/>
            <person name="Ishida K."/>
            <person name="Porter J.L."/>
            <person name="Howden B."/>
            <person name="Hertweck C."/>
            <person name="Stinear T.P."/>
            <person name="Pidot S.J."/>
        </authorList>
    </citation>
    <scope>NUCLEOTIDE SEQUENCE [LARGE SCALE GENOMIC DNA]</scope>
    <source>
        <strain evidence="1 2">AUSMDU00012715</strain>
    </source>
</reference>
<dbReference type="InterPro" id="IPR005021">
    <property type="entry name" value="Terminase_largesu-like"/>
</dbReference>
<dbReference type="InterPro" id="IPR027417">
    <property type="entry name" value="P-loop_NTPase"/>
</dbReference>
<sequence length="489" mass="52963">MIASGQPSETTNKIYGQQDPLYRIENLGKLARAEAGIEFVARFGLTLDPWQETVMRSWLSYGPHRKFSHSRCALSVPRQNGKSALLEARALIGMVLLGERILFTAHSTKTARAFFTRLKGFFEDEENYPELAGMLRFNGIKTANGAEAIWLTNGGSLQILARSKGSGRGFTVDVVMFDEAQELGAEALEALGPTTAAAPLGNRQLIFCGTPPSELMNSEVFTRFRDECLAGNAVRASYLEWAIPEGRDLNDPQAWACANPALGYRLGLEELAEDRAQYSDEGFSRERGGMWSAAATASVIDAESWARTADGASMVLDPVAFAVDISPDRSQASIAVAGVRADGLYHVEVVDNRAGTAWIAPTLARLVAQWSPCAVVVDGPAATVVPELDALNVPVIKTAVSEFAVACGLFFDYVMTGALRHPNQPILNAAIDVARTRPIGDLWAWSRKDAAADITPVVACTLALFGFMNGRPTRKKKNKRRGRGKVLVL</sequence>
<organism evidence="1 2">
    <name type="scientific">Nocardia terpenica</name>
    <dbReference type="NCBI Taxonomy" id="455432"/>
    <lineage>
        <taxon>Bacteria</taxon>
        <taxon>Bacillati</taxon>
        <taxon>Actinomycetota</taxon>
        <taxon>Actinomycetes</taxon>
        <taxon>Mycobacteriales</taxon>
        <taxon>Nocardiaceae</taxon>
        <taxon>Nocardia</taxon>
    </lineage>
</organism>
<dbReference type="RefSeq" id="WP_167488565.1">
    <property type="nucleotide sequence ID" value="NZ_CP046173.1"/>
</dbReference>
<dbReference type="PANTHER" id="PTHR41287">
    <property type="match status" value="1"/>
</dbReference>
<dbReference type="Proteomes" id="UP000500953">
    <property type="component" value="Chromosome"/>
</dbReference>
<protein>
    <recommendedName>
        <fullName evidence="3">Terminase</fullName>
    </recommendedName>
</protein>
<gene>
    <name evidence="1" type="ORF">F6W96_26005</name>
</gene>
<evidence type="ECO:0008006" key="3">
    <source>
        <dbReference type="Google" id="ProtNLM"/>
    </source>
</evidence>
<accession>A0A6G9Z7D5</accession>
<dbReference type="SUPFAM" id="SSF52540">
    <property type="entry name" value="P-loop containing nucleoside triphosphate hydrolases"/>
    <property type="match status" value="1"/>
</dbReference>
<dbReference type="EMBL" id="CP046173">
    <property type="protein sequence ID" value="QIS21267.1"/>
    <property type="molecule type" value="Genomic_DNA"/>
</dbReference>
<dbReference type="Gene3D" id="3.40.50.300">
    <property type="entry name" value="P-loop containing nucleotide triphosphate hydrolases"/>
    <property type="match status" value="1"/>
</dbReference>
<proteinExistence type="predicted"/>
<name>A0A6G9Z7D5_9NOCA</name>
<dbReference type="PANTHER" id="PTHR41287:SF1">
    <property type="entry name" value="PROTEIN YMFN"/>
    <property type="match status" value="1"/>
</dbReference>
<evidence type="ECO:0000313" key="1">
    <source>
        <dbReference type="EMBL" id="QIS21267.1"/>
    </source>
</evidence>
<evidence type="ECO:0000313" key="2">
    <source>
        <dbReference type="Proteomes" id="UP000500953"/>
    </source>
</evidence>